<keyword evidence="9" id="KW-1185">Reference proteome</keyword>
<feature type="domain" description="SGF29 C-terminal" evidence="7">
    <location>
        <begin position="334"/>
        <end position="466"/>
    </location>
</feature>
<dbReference type="Pfam" id="PF07039">
    <property type="entry name" value="SGF29_Tudor"/>
    <property type="match status" value="1"/>
</dbReference>
<dbReference type="InterPro" id="IPR010750">
    <property type="entry name" value="SGF29_tudor-like_dom"/>
</dbReference>
<dbReference type="PROSITE" id="PS51518">
    <property type="entry name" value="SGF29_C"/>
    <property type="match status" value="1"/>
</dbReference>
<organism evidence="8 9">
    <name type="scientific">Trichuris trichiura</name>
    <name type="common">Whipworm</name>
    <name type="synonym">Trichocephalus trichiurus</name>
    <dbReference type="NCBI Taxonomy" id="36087"/>
    <lineage>
        <taxon>Eukaryota</taxon>
        <taxon>Metazoa</taxon>
        <taxon>Ecdysozoa</taxon>
        <taxon>Nematoda</taxon>
        <taxon>Enoplea</taxon>
        <taxon>Dorylaimia</taxon>
        <taxon>Trichinellida</taxon>
        <taxon>Trichuridae</taxon>
        <taxon>Trichuris</taxon>
    </lineage>
</organism>
<dbReference type="GO" id="GO:0008250">
    <property type="term" value="C:oligosaccharyltransferase complex"/>
    <property type="evidence" value="ECO:0007669"/>
    <property type="project" value="InterPro"/>
</dbReference>
<evidence type="ECO:0000313" key="8">
    <source>
        <dbReference type="EMBL" id="CDW58221.1"/>
    </source>
</evidence>
<comment type="similarity">
    <text evidence="2">Belongs to the OSTC family.</text>
</comment>
<dbReference type="PANTHER" id="PTHR13160:SF4">
    <property type="entry name" value="OLIGOSACCHARYLTRANSFERASE COMPLEX SUBUNIT OSTC"/>
    <property type="match status" value="1"/>
</dbReference>
<dbReference type="InterPro" id="IPR047287">
    <property type="entry name" value="Tudor_SGF29_rpt2"/>
</dbReference>
<evidence type="ECO:0000256" key="2">
    <source>
        <dbReference type="ARBA" id="ARBA00009376"/>
    </source>
</evidence>
<dbReference type="InterPro" id="IPR042416">
    <property type="entry name" value="OSTC"/>
</dbReference>
<dbReference type="AlphaFoldDB" id="A0A077ZCT7"/>
<dbReference type="Proteomes" id="UP000030665">
    <property type="component" value="Unassembled WGS sequence"/>
</dbReference>
<feature type="transmembrane region" description="Helical" evidence="6">
    <location>
        <begin position="120"/>
        <end position="140"/>
    </location>
</feature>
<evidence type="ECO:0000259" key="7">
    <source>
        <dbReference type="PROSITE" id="PS51518"/>
    </source>
</evidence>
<evidence type="ECO:0000313" key="9">
    <source>
        <dbReference type="Proteomes" id="UP000030665"/>
    </source>
</evidence>
<dbReference type="STRING" id="36087.A0A077ZCT7"/>
<comment type="subcellular location">
    <subcellularLocation>
        <location evidence="1">Membrane</location>
        <topology evidence="1">Multi-pass membrane protein</topology>
    </subcellularLocation>
</comment>
<dbReference type="CDD" id="cd20393">
    <property type="entry name" value="Tudor_SGF29_rpt1"/>
    <property type="match status" value="1"/>
</dbReference>
<dbReference type="InterPro" id="IPR021149">
    <property type="entry name" value="OligosaccharylTrfase_OST3/OST6"/>
</dbReference>
<evidence type="ECO:0000256" key="1">
    <source>
        <dbReference type="ARBA" id="ARBA00004141"/>
    </source>
</evidence>
<protein>
    <submittedName>
        <fullName evidence="8">OST3 OST6 and DUF1325 domain containing protein</fullName>
    </submittedName>
</protein>
<dbReference type="FunFam" id="2.30.30.140:FF:000026">
    <property type="entry name" value="SAGA-associated factor 29 homolog"/>
    <property type="match status" value="1"/>
</dbReference>
<evidence type="ECO:0000256" key="5">
    <source>
        <dbReference type="ARBA" id="ARBA00023136"/>
    </source>
</evidence>
<keyword evidence="5 6" id="KW-0472">Membrane</keyword>
<name>A0A077ZCT7_TRITR</name>
<dbReference type="EMBL" id="HG806287">
    <property type="protein sequence ID" value="CDW58221.1"/>
    <property type="molecule type" value="Genomic_DNA"/>
</dbReference>
<keyword evidence="4 6" id="KW-1133">Transmembrane helix</keyword>
<evidence type="ECO:0000256" key="6">
    <source>
        <dbReference type="SAM" id="Phobius"/>
    </source>
</evidence>
<dbReference type="OrthoDB" id="10265994at2759"/>
<proteinExistence type="inferred from homology"/>
<dbReference type="InterPro" id="IPR047288">
    <property type="entry name" value="Tudor_SGF29_rpt1"/>
</dbReference>
<reference evidence="8" key="2">
    <citation type="submission" date="2014-03" db="EMBL/GenBank/DDBJ databases">
        <title>The whipworm genome and dual-species transcriptomics of an intimate host-pathogen interaction.</title>
        <authorList>
            <person name="Foth B.J."/>
            <person name="Tsai I.J."/>
            <person name="Reid A.J."/>
            <person name="Bancroft A.J."/>
            <person name="Nichol S."/>
            <person name="Tracey A."/>
            <person name="Holroyd N."/>
            <person name="Cotton J.A."/>
            <person name="Stanley E.J."/>
            <person name="Zarowiecki M."/>
            <person name="Liu J.Z."/>
            <person name="Huckvale T."/>
            <person name="Cooper P.J."/>
            <person name="Grencis R.K."/>
            <person name="Berriman M."/>
        </authorList>
    </citation>
    <scope>NUCLEOTIDE SEQUENCE [LARGE SCALE GENOMIC DNA]</scope>
</reference>
<dbReference type="PANTHER" id="PTHR13160">
    <property type="entry name" value="OLIGOSACCHARYLTRANSFERASE COMPLEX SUBUNIT OSTC"/>
    <property type="match status" value="1"/>
</dbReference>
<gene>
    <name evidence="8" type="ORF">TTRE_0000652801</name>
</gene>
<feature type="transmembrane region" description="Helical" evidence="6">
    <location>
        <begin position="32"/>
        <end position="54"/>
    </location>
</feature>
<feature type="transmembrane region" description="Helical" evidence="6">
    <location>
        <begin position="84"/>
        <end position="105"/>
    </location>
</feature>
<evidence type="ECO:0000256" key="4">
    <source>
        <dbReference type="ARBA" id="ARBA00022989"/>
    </source>
</evidence>
<dbReference type="Gene3D" id="2.30.30.140">
    <property type="match status" value="2"/>
</dbReference>
<dbReference type="Pfam" id="PF04756">
    <property type="entry name" value="OST3_OST6"/>
    <property type="match status" value="1"/>
</dbReference>
<dbReference type="CDD" id="cd20394">
    <property type="entry name" value="Tudor_SGF29_rpt2"/>
    <property type="match status" value="1"/>
</dbReference>
<reference evidence="8" key="1">
    <citation type="submission" date="2014-01" db="EMBL/GenBank/DDBJ databases">
        <authorList>
            <person name="Aslett M."/>
        </authorList>
    </citation>
    <scope>NUCLEOTIDE SEQUENCE</scope>
</reference>
<evidence type="ECO:0000256" key="3">
    <source>
        <dbReference type="ARBA" id="ARBA00022692"/>
    </source>
</evidence>
<keyword evidence="3 6" id="KW-0812">Transmembrane</keyword>
<accession>A0A077ZCT7</accession>
<sequence>MDSLIERVYFSSLVCPNLKLSLPRWVQAPSAMMVYGIVLVIYFLITGGVIYDVINEPPSIGSTVDSRGNSRPVAFMAYRINGQYIMEGLAASFMFVLGGLGFVILDRTTHPSLSKFNRSMLLGFGIGSVLIAYMTCRTFVKIKLPYFYKEFAFLLSNSQMPKQRTTYSSITASGNTTSNPLSLELVQAYNQLKQEVDACFNRFARDGIQIQELRILYEKLYREENRQSNYNRSKLKASVQSFLKDCELQFSSVQQVLREVQSTQRVLEAKKAEVMSGKHRSSKEVCSSMDKQNGALRRCTLMLMLQKSAISIPVWVSISNDSAPPLCGAVPATPDYVCKLGDLCVAKVKNDDYWILAEVKAYYSAQAKYNVEDIDEEQKERHILGRKKIIPLPVFRAHPALNPEALFEVNSNVLALYPQTTCFYRGIVQRRPPGPLDSYLIAFEDSSYPTGFSPPLTVPQRYVVSP</sequence>